<evidence type="ECO:0008006" key="6">
    <source>
        <dbReference type="Google" id="ProtNLM"/>
    </source>
</evidence>
<feature type="signal peptide" evidence="3">
    <location>
        <begin position="1"/>
        <end position="27"/>
    </location>
</feature>
<keyword evidence="3" id="KW-0732">Signal</keyword>
<dbReference type="SUPFAM" id="SSF81340">
    <property type="entry name" value="Clc chloride channel"/>
    <property type="match status" value="1"/>
</dbReference>
<evidence type="ECO:0000313" key="4">
    <source>
        <dbReference type="EMBL" id="CAK0831654.1"/>
    </source>
</evidence>
<evidence type="ECO:0000256" key="2">
    <source>
        <dbReference type="ARBA" id="ARBA00023122"/>
    </source>
</evidence>
<feature type="chain" id="PRO_5046413699" description="Chloride channel protein" evidence="3">
    <location>
        <begin position="28"/>
        <end position="110"/>
    </location>
</feature>
<dbReference type="Proteomes" id="UP001189429">
    <property type="component" value="Unassembled WGS sequence"/>
</dbReference>
<name>A0ABN9SIU8_9DINO</name>
<protein>
    <recommendedName>
        <fullName evidence="6">Chloride channel protein</fullName>
    </recommendedName>
</protein>
<keyword evidence="5" id="KW-1185">Reference proteome</keyword>
<gene>
    <name evidence="4" type="ORF">PCOR1329_LOCUS29931</name>
</gene>
<organism evidence="4 5">
    <name type="scientific">Prorocentrum cordatum</name>
    <dbReference type="NCBI Taxonomy" id="2364126"/>
    <lineage>
        <taxon>Eukaryota</taxon>
        <taxon>Sar</taxon>
        <taxon>Alveolata</taxon>
        <taxon>Dinophyceae</taxon>
        <taxon>Prorocentrales</taxon>
        <taxon>Prorocentraceae</taxon>
        <taxon>Prorocentrum</taxon>
    </lineage>
</organism>
<dbReference type="Gene3D" id="1.10.3080.10">
    <property type="entry name" value="Clc chloride channel"/>
    <property type="match status" value="1"/>
</dbReference>
<evidence type="ECO:0000256" key="1">
    <source>
        <dbReference type="ARBA" id="ARBA00022737"/>
    </source>
</evidence>
<dbReference type="EMBL" id="CAUYUJ010011377">
    <property type="protein sequence ID" value="CAK0831654.1"/>
    <property type="molecule type" value="Genomic_DNA"/>
</dbReference>
<dbReference type="InterPro" id="IPR014743">
    <property type="entry name" value="Cl-channel_core"/>
</dbReference>
<sequence>VIFLEITNNMYMLLPLMLVIMASKQVADLFGPSVYDIVLESNPEVHLLEDGLSEDHLLVLEGLTVHDVASTEVIVLRSFEPLEKVMQLLLQTSFRTRTLSWTPMAAWSAS</sequence>
<proteinExistence type="predicted"/>
<keyword evidence="2" id="KW-0129">CBS domain</keyword>
<comment type="caution">
    <text evidence="4">The sequence shown here is derived from an EMBL/GenBank/DDBJ whole genome shotgun (WGS) entry which is preliminary data.</text>
</comment>
<feature type="non-terminal residue" evidence="4">
    <location>
        <position position="1"/>
    </location>
</feature>
<keyword evidence="1" id="KW-0677">Repeat</keyword>
<dbReference type="PANTHER" id="PTHR11689">
    <property type="entry name" value="CHLORIDE CHANNEL PROTEIN CLC FAMILY MEMBER"/>
    <property type="match status" value="1"/>
</dbReference>
<dbReference type="PANTHER" id="PTHR11689:SF136">
    <property type="entry name" value="H(+)_CL(-) EXCHANGE TRANSPORTER 7"/>
    <property type="match status" value="1"/>
</dbReference>
<evidence type="ECO:0000256" key="3">
    <source>
        <dbReference type="SAM" id="SignalP"/>
    </source>
</evidence>
<reference evidence="4" key="1">
    <citation type="submission" date="2023-10" db="EMBL/GenBank/DDBJ databases">
        <authorList>
            <person name="Chen Y."/>
            <person name="Shah S."/>
            <person name="Dougan E. K."/>
            <person name="Thang M."/>
            <person name="Chan C."/>
        </authorList>
    </citation>
    <scope>NUCLEOTIDE SEQUENCE [LARGE SCALE GENOMIC DNA]</scope>
</reference>
<evidence type="ECO:0000313" key="5">
    <source>
        <dbReference type="Proteomes" id="UP001189429"/>
    </source>
</evidence>
<accession>A0ABN9SIU8</accession>
<dbReference type="InterPro" id="IPR051280">
    <property type="entry name" value="Cl-channel/antiporter"/>
</dbReference>